<evidence type="ECO:0000313" key="1">
    <source>
        <dbReference type="EMBL" id="GFY10111.1"/>
    </source>
</evidence>
<dbReference type="AlphaFoldDB" id="A0A8X6SDA1"/>
<sequence length="75" mass="8505">MTTSNMIGVYETFRSALLALEELSWICTLLSTIVVIRIRRGILQTGVDKFLGMISAYLKFSPTRSYEDVSGDRLR</sequence>
<dbReference type="Proteomes" id="UP000887159">
    <property type="component" value="Unassembled WGS sequence"/>
</dbReference>
<reference evidence="1" key="1">
    <citation type="submission" date="2020-08" db="EMBL/GenBank/DDBJ databases">
        <title>Multicomponent nature underlies the extraordinary mechanical properties of spider dragline silk.</title>
        <authorList>
            <person name="Kono N."/>
            <person name="Nakamura H."/>
            <person name="Mori M."/>
            <person name="Yoshida Y."/>
            <person name="Ohtoshi R."/>
            <person name="Malay A.D."/>
            <person name="Moran D.A.P."/>
            <person name="Tomita M."/>
            <person name="Numata K."/>
            <person name="Arakawa K."/>
        </authorList>
    </citation>
    <scope>NUCLEOTIDE SEQUENCE</scope>
</reference>
<keyword evidence="2" id="KW-1185">Reference proteome</keyword>
<protein>
    <submittedName>
        <fullName evidence="1">Uncharacterized protein</fullName>
    </submittedName>
</protein>
<organism evidence="1 2">
    <name type="scientific">Trichonephila clavipes</name>
    <name type="common">Golden silk orbweaver</name>
    <name type="synonym">Nephila clavipes</name>
    <dbReference type="NCBI Taxonomy" id="2585209"/>
    <lineage>
        <taxon>Eukaryota</taxon>
        <taxon>Metazoa</taxon>
        <taxon>Ecdysozoa</taxon>
        <taxon>Arthropoda</taxon>
        <taxon>Chelicerata</taxon>
        <taxon>Arachnida</taxon>
        <taxon>Araneae</taxon>
        <taxon>Araneomorphae</taxon>
        <taxon>Entelegynae</taxon>
        <taxon>Araneoidea</taxon>
        <taxon>Nephilidae</taxon>
        <taxon>Trichonephila</taxon>
    </lineage>
</organism>
<accession>A0A8X6SDA1</accession>
<evidence type="ECO:0000313" key="2">
    <source>
        <dbReference type="Proteomes" id="UP000887159"/>
    </source>
</evidence>
<name>A0A8X6SDA1_TRICX</name>
<gene>
    <name evidence="1" type="ORF">TNCV_1946561</name>
</gene>
<comment type="caution">
    <text evidence="1">The sequence shown here is derived from an EMBL/GenBank/DDBJ whole genome shotgun (WGS) entry which is preliminary data.</text>
</comment>
<dbReference type="EMBL" id="BMAU01021294">
    <property type="protein sequence ID" value="GFY10111.1"/>
    <property type="molecule type" value="Genomic_DNA"/>
</dbReference>
<proteinExistence type="predicted"/>